<sequence length="90" mass="10354">MAGEIVKRINELEKALNPNNLAREAYKYFKSETPIRSGNARSRTRLQGNEIQADYPYAQRLDAGYSSQSPDGMTKPTERFIQEYINKQPK</sequence>
<dbReference type="EMBL" id="LR796295">
    <property type="protein sequence ID" value="CAB4134962.1"/>
    <property type="molecule type" value="Genomic_DNA"/>
</dbReference>
<name>A0A6J5LN02_9CAUD</name>
<reference evidence="1" key="1">
    <citation type="submission" date="2020-04" db="EMBL/GenBank/DDBJ databases">
        <authorList>
            <person name="Chiriac C."/>
            <person name="Salcher M."/>
            <person name="Ghai R."/>
            <person name="Kavagutti S V."/>
        </authorList>
    </citation>
    <scope>NUCLEOTIDE SEQUENCE</scope>
</reference>
<organism evidence="1">
    <name type="scientific">uncultured Caudovirales phage</name>
    <dbReference type="NCBI Taxonomy" id="2100421"/>
    <lineage>
        <taxon>Viruses</taxon>
        <taxon>Duplodnaviria</taxon>
        <taxon>Heunggongvirae</taxon>
        <taxon>Uroviricota</taxon>
        <taxon>Caudoviricetes</taxon>
        <taxon>Peduoviridae</taxon>
        <taxon>Maltschvirus</taxon>
        <taxon>Maltschvirus maltsch</taxon>
    </lineage>
</organism>
<accession>A0A6J5LN02</accession>
<gene>
    <name evidence="1" type="ORF">UFOVP281_29</name>
</gene>
<evidence type="ECO:0000313" key="1">
    <source>
        <dbReference type="EMBL" id="CAB4134962.1"/>
    </source>
</evidence>
<proteinExistence type="predicted"/>
<protein>
    <submittedName>
        <fullName evidence="1">Uncharacterized protein</fullName>
    </submittedName>
</protein>